<gene>
    <name evidence="14" type="ORF">A2008_01560</name>
</gene>
<dbReference type="InterPro" id="IPR003594">
    <property type="entry name" value="HATPase_dom"/>
</dbReference>
<dbReference type="FunFam" id="1.10.287.130:FF:000002">
    <property type="entry name" value="Two-component osmosensing histidine kinase"/>
    <property type="match status" value="1"/>
</dbReference>
<evidence type="ECO:0000256" key="3">
    <source>
        <dbReference type="ARBA" id="ARBA00022553"/>
    </source>
</evidence>
<dbReference type="EMBL" id="MGFH01000238">
    <property type="protein sequence ID" value="OGM01312.1"/>
    <property type="molecule type" value="Genomic_DNA"/>
</dbReference>
<dbReference type="CDD" id="cd00156">
    <property type="entry name" value="REC"/>
    <property type="match status" value="1"/>
</dbReference>
<dbReference type="EC" id="2.7.13.3" evidence="2"/>
<dbReference type="InterPro" id="IPR005467">
    <property type="entry name" value="His_kinase_dom"/>
</dbReference>
<dbReference type="SUPFAM" id="SSF52172">
    <property type="entry name" value="CheY-like"/>
    <property type="match status" value="3"/>
</dbReference>
<feature type="domain" description="Response regulatory" evidence="13">
    <location>
        <begin position="676"/>
        <end position="795"/>
    </location>
</feature>
<evidence type="ECO:0000256" key="9">
    <source>
        <dbReference type="ARBA" id="ARBA00064003"/>
    </source>
</evidence>
<evidence type="ECO:0000256" key="7">
    <source>
        <dbReference type="ARBA" id="ARBA00022840"/>
    </source>
</evidence>
<dbReference type="Pfam" id="PF00072">
    <property type="entry name" value="Response_reg"/>
    <property type="match status" value="2"/>
</dbReference>
<reference evidence="14 15" key="1">
    <citation type="journal article" date="2016" name="Nat. Commun.">
        <title>Thousands of microbial genomes shed light on interconnected biogeochemical processes in an aquifer system.</title>
        <authorList>
            <person name="Anantharaman K."/>
            <person name="Brown C.T."/>
            <person name="Hug L.A."/>
            <person name="Sharon I."/>
            <person name="Castelle C.J."/>
            <person name="Probst A.J."/>
            <person name="Thomas B.C."/>
            <person name="Singh A."/>
            <person name="Wilkins M.J."/>
            <person name="Karaoz U."/>
            <person name="Brodie E.L."/>
            <person name="Williams K.H."/>
            <person name="Hubbard S.S."/>
            <person name="Banfield J.F."/>
        </authorList>
    </citation>
    <scope>NUCLEOTIDE SEQUENCE [LARGE SCALE GENOMIC DNA]</scope>
</reference>
<dbReference type="Gene3D" id="3.30.450.20">
    <property type="entry name" value="PAS domain"/>
    <property type="match status" value="1"/>
</dbReference>
<accession>A0A1F7WEQ4</accession>
<keyword evidence="6" id="KW-0418">Kinase</keyword>
<evidence type="ECO:0000256" key="5">
    <source>
        <dbReference type="ARBA" id="ARBA00022741"/>
    </source>
</evidence>
<feature type="modified residue" description="4-aspartylphosphate" evidence="11">
    <location>
        <position position="725"/>
    </location>
</feature>
<dbReference type="Gene3D" id="3.40.50.2300">
    <property type="match status" value="3"/>
</dbReference>
<keyword evidence="8" id="KW-0902">Two-component regulatory system</keyword>
<feature type="modified residue" description="4-aspartylphosphate" evidence="11">
    <location>
        <position position="581"/>
    </location>
</feature>
<evidence type="ECO:0000256" key="8">
    <source>
        <dbReference type="ARBA" id="ARBA00023012"/>
    </source>
</evidence>
<dbReference type="SUPFAM" id="SSF55785">
    <property type="entry name" value="PYP-like sensor domain (PAS domain)"/>
    <property type="match status" value="1"/>
</dbReference>
<evidence type="ECO:0000256" key="1">
    <source>
        <dbReference type="ARBA" id="ARBA00000085"/>
    </source>
</evidence>
<keyword evidence="3 11" id="KW-0597">Phosphoprotein</keyword>
<dbReference type="Gene3D" id="3.30.565.10">
    <property type="entry name" value="Histidine kinase-like ATPase, C-terminal domain"/>
    <property type="match status" value="1"/>
</dbReference>
<evidence type="ECO:0000259" key="12">
    <source>
        <dbReference type="PROSITE" id="PS50109"/>
    </source>
</evidence>
<keyword evidence="4" id="KW-0808">Transferase</keyword>
<dbReference type="SUPFAM" id="SSF55874">
    <property type="entry name" value="ATPase domain of HSP90 chaperone/DNA topoisomerase II/histidine kinase"/>
    <property type="match status" value="1"/>
</dbReference>
<dbReference type="InterPro" id="IPR003661">
    <property type="entry name" value="HisK_dim/P_dom"/>
</dbReference>
<sequence>MSETEDKKLHILMIEDNPVDQTAFKSFIRAGKLDYVLDIAPSVEKARHLLAGCEYDAVVTDYLLDDGTAFDLMDALKGLPVIFTASAGDEEIAIKALEAGASEYLIKDFERNYLKIIPLSIKKAISKIRIEKELQKSTEFLNNAINSLTAHIVILDENGVIIHANEAWKIFERRKAEKRRSWLGVNFVDFYRNASGRGIKAAGDIAAGIVKIIAGELNEYSVEYQSDFFGKTTWFLVNITRFISSGMVRVVVSHENITERKIAEGEARRAKIAADEANQAKSEFLASMSHEIRTPMNAIIGMAELLWDTSLTDEQQNYVQIFRNAGESLLDLINDILDISKIEAGRLDLEAVNFNILDLVEKTFEMLSIKAHEKGLELLYFIEPQVVMNLIGDPLRIRQVIINLVGNAVKFTESGEVVLRVSQLPTVGDETALAFSITDTGIGIAADKLADIFNKFTQADSSTTRKYGGTGLGLSISKRLVELMGGEIKVSSVPGSGSEFAFTVRLKKSASKSLISSIFDYRLGGLKALIIDHSRTNASFLKSTLENFGAAADFAEDMNGCLETLQKAVNEGKPYQFIFIDNHIYKNNKDETYFIRKHSELSKIVILMLTTDNLSEEISSLKNHEIEYYVIKPIKYSVLFEMLYGALVKRNIIAARPENIQAAGAEAAAEAVKPLKILLVEDSETNKILVQAYFRNTPHAIDIADNGAVAFEKYKSGVYDLVFMDMHMPVMDGYTSTGLIREFEKKEGWTPRPVIALTAFAFKEDIQKCMNSGCTEYIAKPIKKSVILEVVKKYALI</sequence>
<evidence type="ECO:0000256" key="6">
    <source>
        <dbReference type="ARBA" id="ARBA00022777"/>
    </source>
</evidence>
<dbReference type="PROSITE" id="PS50110">
    <property type="entry name" value="RESPONSE_REGULATORY"/>
    <property type="match status" value="3"/>
</dbReference>
<evidence type="ECO:0000256" key="2">
    <source>
        <dbReference type="ARBA" id="ARBA00012438"/>
    </source>
</evidence>
<dbReference type="InterPro" id="IPR004358">
    <property type="entry name" value="Sig_transdc_His_kin-like_C"/>
</dbReference>
<keyword evidence="5" id="KW-0547">Nucleotide-binding</keyword>
<dbReference type="Proteomes" id="UP000178735">
    <property type="component" value="Unassembled WGS sequence"/>
</dbReference>
<feature type="modified residue" description="4-aspartylphosphate" evidence="11">
    <location>
        <position position="61"/>
    </location>
</feature>
<proteinExistence type="predicted"/>
<feature type="domain" description="Response regulatory" evidence="13">
    <location>
        <begin position="10"/>
        <end position="122"/>
    </location>
</feature>
<dbReference type="PRINTS" id="PR00344">
    <property type="entry name" value="BCTRLSENSOR"/>
</dbReference>
<evidence type="ECO:0000256" key="10">
    <source>
        <dbReference type="ARBA" id="ARBA00068150"/>
    </source>
</evidence>
<comment type="subunit">
    <text evidence="9">At low DSF concentrations, interacts with RpfF.</text>
</comment>
<dbReference type="InterPro" id="IPR011006">
    <property type="entry name" value="CheY-like_superfamily"/>
</dbReference>
<dbReference type="CDD" id="cd17546">
    <property type="entry name" value="REC_hyHK_CKI1_RcsC-like"/>
    <property type="match status" value="1"/>
</dbReference>
<evidence type="ECO:0000313" key="14">
    <source>
        <dbReference type="EMBL" id="OGM01312.1"/>
    </source>
</evidence>
<dbReference type="SMART" id="SM00387">
    <property type="entry name" value="HATPase_c"/>
    <property type="match status" value="1"/>
</dbReference>
<dbReference type="AlphaFoldDB" id="A0A1F7WEQ4"/>
<dbReference type="PANTHER" id="PTHR45339:SF1">
    <property type="entry name" value="HYBRID SIGNAL TRANSDUCTION HISTIDINE KINASE J"/>
    <property type="match status" value="1"/>
</dbReference>
<comment type="catalytic activity">
    <reaction evidence="1">
        <text>ATP + protein L-histidine = ADP + protein N-phospho-L-histidine.</text>
        <dbReference type="EC" id="2.7.13.3"/>
    </reaction>
</comment>
<organism evidence="14 15">
    <name type="scientific">Candidatus Wallbacteria bacterium GWC2_49_35</name>
    <dbReference type="NCBI Taxonomy" id="1817813"/>
    <lineage>
        <taxon>Bacteria</taxon>
        <taxon>Candidatus Walliibacteriota</taxon>
    </lineage>
</organism>
<dbReference type="FunFam" id="3.30.565.10:FF:000010">
    <property type="entry name" value="Sensor histidine kinase RcsC"/>
    <property type="match status" value="1"/>
</dbReference>
<evidence type="ECO:0000256" key="11">
    <source>
        <dbReference type="PROSITE-ProRule" id="PRU00169"/>
    </source>
</evidence>
<feature type="domain" description="Response regulatory" evidence="13">
    <location>
        <begin position="527"/>
        <end position="647"/>
    </location>
</feature>
<dbReference type="Pfam" id="PF00512">
    <property type="entry name" value="HisKA"/>
    <property type="match status" value="1"/>
</dbReference>
<dbReference type="Pfam" id="PF02518">
    <property type="entry name" value="HATPase_c"/>
    <property type="match status" value="1"/>
</dbReference>
<protein>
    <recommendedName>
        <fullName evidence="10">Sensory/regulatory protein RpfC</fullName>
        <ecNumber evidence="2">2.7.13.3</ecNumber>
    </recommendedName>
</protein>
<dbReference type="PANTHER" id="PTHR45339">
    <property type="entry name" value="HYBRID SIGNAL TRANSDUCTION HISTIDINE KINASE J"/>
    <property type="match status" value="1"/>
</dbReference>
<dbReference type="PROSITE" id="PS50109">
    <property type="entry name" value="HIS_KIN"/>
    <property type="match status" value="1"/>
</dbReference>
<keyword evidence="7" id="KW-0067">ATP-binding</keyword>
<evidence type="ECO:0000313" key="15">
    <source>
        <dbReference type="Proteomes" id="UP000178735"/>
    </source>
</evidence>
<dbReference type="CDD" id="cd16922">
    <property type="entry name" value="HATPase_EvgS-ArcB-TorS-like"/>
    <property type="match status" value="1"/>
</dbReference>
<dbReference type="InterPro" id="IPR036890">
    <property type="entry name" value="HATPase_C_sf"/>
</dbReference>
<dbReference type="SUPFAM" id="SSF47384">
    <property type="entry name" value="Homodimeric domain of signal transducing histidine kinase"/>
    <property type="match status" value="1"/>
</dbReference>
<name>A0A1F7WEQ4_9BACT</name>
<dbReference type="InterPro" id="IPR035965">
    <property type="entry name" value="PAS-like_dom_sf"/>
</dbReference>
<evidence type="ECO:0000256" key="4">
    <source>
        <dbReference type="ARBA" id="ARBA00022679"/>
    </source>
</evidence>
<dbReference type="STRING" id="1817813.A2008_01560"/>
<dbReference type="SMART" id="SM00388">
    <property type="entry name" value="HisKA"/>
    <property type="match status" value="1"/>
</dbReference>
<dbReference type="SMART" id="SM00448">
    <property type="entry name" value="REC"/>
    <property type="match status" value="3"/>
</dbReference>
<dbReference type="GO" id="GO:0000155">
    <property type="term" value="F:phosphorelay sensor kinase activity"/>
    <property type="evidence" value="ECO:0007669"/>
    <property type="project" value="InterPro"/>
</dbReference>
<dbReference type="GO" id="GO:0005524">
    <property type="term" value="F:ATP binding"/>
    <property type="evidence" value="ECO:0007669"/>
    <property type="project" value="UniProtKB-KW"/>
</dbReference>
<dbReference type="InterPro" id="IPR036097">
    <property type="entry name" value="HisK_dim/P_sf"/>
</dbReference>
<dbReference type="InterPro" id="IPR001789">
    <property type="entry name" value="Sig_transdc_resp-reg_receiver"/>
</dbReference>
<feature type="domain" description="Histidine kinase" evidence="12">
    <location>
        <begin position="287"/>
        <end position="508"/>
    </location>
</feature>
<comment type="caution">
    <text evidence="14">The sequence shown here is derived from an EMBL/GenBank/DDBJ whole genome shotgun (WGS) entry which is preliminary data.</text>
</comment>
<dbReference type="Gene3D" id="1.10.287.130">
    <property type="match status" value="1"/>
</dbReference>
<evidence type="ECO:0000259" key="13">
    <source>
        <dbReference type="PROSITE" id="PS50110"/>
    </source>
</evidence>
<dbReference type="CDD" id="cd00082">
    <property type="entry name" value="HisKA"/>
    <property type="match status" value="1"/>
</dbReference>